<sequence length="154" mass="17392">MDKVRSSGSALKAEKQLLVERIVDNRKTIFPINGQNINKAQQIVKKGDKIITRMVVTTDRNLEFVALKDNRAANLEPVNQLSGCNWKEQVIYYRTVKDASTQYFFNYLPKGTYVFEDEYYVNASGEFSGGTASIQCLYAPEFVGTSAGERLVVF</sequence>
<gene>
    <name evidence="2" type="ORF">SDC9_116795</name>
</gene>
<reference evidence="2" key="1">
    <citation type="submission" date="2019-08" db="EMBL/GenBank/DDBJ databases">
        <authorList>
            <person name="Kucharzyk K."/>
            <person name="Murdoch R.W."/>
            <person name="Higgins S."/>
            <person name="Loffler F."/>
        </authorList>
    </citation>
    <scope>NUCLEOTIDE SEQUENCE</scope>
</reference>
<dbReference type="InterPro" id="IPR041246">
    <property type="entry name" value="Bact_MG10"/>
</dbReference>
<dbReference type="EMBL" id="VSSQ01023116">
    <property type="protein sequence ID" value="MPM69847.1"/>
    <property type="molecule type" value="Genomic_DNA"/>
</dbReference>
<name>A0A645BXE5_9ZZZZ</name>
<feature type="domain" description="Bacterial alpha-2-macroglobulin MG10" evidence="1">
    <location>
        <begin position="27"/>
        <end position="141"/>
    </location>
</feature>
<protein>
    <recommendedName>
        <fullName evidence="1">Bacterial alpha-2-macroglobulin MG10 domain-containing protein</fullName>
    </recommendedName>
</protein>
<organism evidence="2">
    <name type="scientific">bioreactor metagenome</name>
    <dbReference type="NCBI Taxonomy" id="1076179"/>
    <lineage>
        <taxon>unclassified sequences</taxon>
        <taxon>metagenomes</taxon>
        <taxon>ecological metagenomes</taxon>
    </lineage>
</organism>
<dbReference type="AlphaFoldDB" id="A0A645BXE5"/>
<evidence type="ECO:0000313" key="2">
    <source>
        <dbReference type="EMBL" id="MPM69847.1"/>
    </source>
</evidence>
<dbReference type="Pfam" id="PF17973">
    <property type="entry name" value="bMG10"/>
    <property type="match status" value="1"/>
</dbReference>
<comment type="caution">
    <text evidence="2">The sequence shown here is derived from an EMBL/GenBank/DDBJ whole genome shotgun (WGS) entry which is preliminary data.</text>
</comment>
<accession>A0A645BXE5</accession>
<evidence type="ECO:0000259" key="1">
    <source>
        <dbReference type="Pfam" id="PF17973"/>
    </source>
</evidence>
<proteinExistence type="predicted"/>